<dbReference type="AlphaFoldDB" id="A0A0N4TEA3"/>
<sequence length="129" mass="14347">MGNSYLWVAKPRPRGAMDNASVYGTEDCRFDSCRGRKQVKSNKEGHVYVTRVLNGSLSAECLIVGDRILQVNGTIINDKEMAKKIIIQGLLKGNISIIVERPDSSKARNFISEVLSVRTPPNTEKLKQI</sequence>
<dbReference type="EMBL" id="UZAD01006034">
    <property type="protein sequence ID" value="VDN87691.1"/>
    <property type="molecule type" value="Genomic_DNA"/>
</dbReference>
<proteinExistence type="predicted"/>
<dbReference type="SUPFAM" id="SSF50156">
    <property type="entry name" value="PDZ domain-like"/>
    <property type="match status" value="1"/>
</dbReference>
<dbReference type="Proteomes" id="UP000278627">
    <property type="component" value="Unassembled WGS sequence"/>
</dbReference>
<dbReference type="PROSITE" id="PS50106">
    <property type="entry name" value="PDZ"/>
    <property type="match status" value="1"/>
</dbReference>
<feature type="domain" description="PDZ" evidence="1">
    <location>
        <begin position="47"/>
        <end position="103"/>
    </location>
</feature>
<dbReference type="WBParaSite" id="BPAG_0000654101-mRNA-1">
    <property type="protein sequence ID" value="BPAG_0000654101-mRNA-1"/>
    <property type="gene ID" value="BPAG_0000654101"/>
</dbReference>
<dbReference type="STRING" id="6280.A0A0N4TEA3"/>
<evidence type="ECO:0000259" key="1">
    <source>
        <dbReference type="PROSITE" id="PS50106"/>
    </source>
</evidence>
<reference evidence="2 3" key="2">
    <citation type="submission" date="2018-11" db="EMBL/GenBank/DDBJ databases">
        <authorList>
            <consortium name="Pathogen Informatics"/>
        </authorList>
    </citation>
    <scope>NUCLEOTIDE SEQUENCE [LARGE SCALE GENOMIC DNA]</scope>
</reference>
<keyword evidence="3" id="KW-1185">Reference proteome</keyword>
<dbReference type="InterPro" id="IPR036034">
    <property type="entry name" value="PDZ_sf"/>
</dbReference>
<evidence type="ECO:0000313" key="4">
    <source>
        <dbReference type="WBParaSite" id="BPAG_0000654101-mRNA-1"/>
    </source>
</evidence>
<dbReference type="Gene3D" id="2.30.42.10">
    <property type="match status" value="1"/>
</dbReference>
<dbReference type="SMART" id="SM00228">
    <property type="entry name" value="PDZ"/>
    <property type="match status" value="1"/>
</dbReference>
<accession>A0A0N4TEA3</accession>
<dbReference type="InterPro" id="IPR001478">
    <property type="entry name" value="PDZ"/>
</dbReference>
<evidence type="ECO:0000313" key="3">
    <source>
        <dbReference type="Proteomes" id="UP000278627"/>
    </source>
</evidence>
<gene>
    <name evidence="2" type="ORF">BPAG_LOCUS6505</name>
</gene>
<evidence type="ECO:0000313" key="2">
    <source>
        <dbReference type="EMBL" id="VDN87691.1"/>
    </source>
</evidence>
<organism evidence="4">
    <name type="scientific">Brugia pahangi</name>
    <name type="common">Filarial nematode worm</name>
    <dbReference type="NCBI Taxonomy" id="6280"/>
    <lineage>
        <taxon>Eukaryota</taxon>
        <taxon>Metazoa</taxon>
        <taxon>Ecdysozoa</taxon>
        <taxon>Nematoda</taxon>
        <taxon>Chromadorea</taxon>
        <taxon>Rhabditida</taxon>
        <taxon>Spirurina</taxon>
        <taxon>Spiruromorpha</taxon>
        <taxon>Filarioidea</taxon>
        <taxon>Onchocercidae</taxon>
        <taxon>Brugia</taxon>
    </lineage>
</organism>
<dbReference type="Pfam" id="PF00595">
    <property type="entry name" value="PDZ"/>
    <property type="match status" value="1"/>
</dbReference>
<reference evidence="4" key="1">
    <citation type="submission" date="2017-02" db="UniProtKB">
        <authorList>
            <consortium name="WormBaseParasite"/>
        </authorList>
    </citation>
    <scope>IDENTIFICATION</scope>
</reference>
<name>A0A0N4TEA3_BRUPA</name>
<dbReference type="InterPro" id="IPR040264">
    <property type="entry name" value="T15H9.4-like"/>
</dbReference>
<dbReference type="PANTHER" id="PTHR31327">
    <property type="entry name" value="SPERM MEIOSIS PDZ DOMAIN CONTAINING PROTEINS-RELATED"/>
    <property type="match status" value="1"/>
</dbReference>
<protein>
    <submittedName>
        <fullName evidence="4">PDZ domain-containing protein</fullName>
    </submittedName>
</protein>